<reference evidence="3" key="1">
    <citation type="journal article" date="2022" name="bioRxiv">
        <title>Sequencing and chromosome-scale assembly of the giantPleurodeles waltlgenome.</title>
        <authorList>
            <person name="Brown T."/>
            <person name="Elewa A."/>
            <person name="Iarovenko S."/>
            <person name="Subramanian E."/>
            <person name="Araus A.J."/>
            <person name="Petzold A."/>
            <person name="Susuki M."/>
            <person name="Suzuki K.-i.T."/>
            <person name="Hayashi T."/>
            <person name="Toyoda A."/>
            <person name="Oliveira C."/>
            <person name="Osipova E."/>
            <person name="Leigh N.D."/>
            <person name="Simon A."/>
            <person name="Yun M.H."/>
        </authorList>
    </citation>
    <scope>NUCLEOTIDE SEQUENCE</scope>
    <source>
        <strain evidence="3">20211129_DDA</strain>
        <tissue evidence="3">Liver</tissue>
    </source>
</reference>
<gene>
    <name evidence="3" type="ORF">NDU88_008371</name>
</gene>
<dbReference type="EMBL" id="JANPWB010000010">
    <property type="protein sequence ID" value="KAJ1142043.1"/>
    <property type="molecule type" value="Genomic_DNA"/>
</dbReference>
<dbReference type="Proteomes" id="UP001066276">
    <property type="component" value="Chromosome 6"/>
</dbReference>
<feature type="compositionally biased region" description="Low complexity" evidence="1">
    <location>
        <begin position="163"/>
        <end position="176"/>
    </location>
</feature>
<accession>A0AAV7QPI0</accession>
<dbReference type="AlphaFoldDB" id="A0AAV7QPI0"/>
<evidence type="ECO:0000259" key="2">
    <source>
        <dbReference type="Pfam" id="PF13837"/>
    </source>
</evidence>
<feature type="region of interest" description="Disordered" evidence="1">
    <location>
        <begin position="239"/>
        <end position="265"/>
    </location>
</feature>
<proteinExistence type="predicted"/>
<keyword evidence="4" id="KW-1185">Reference proteome</keyword>
<evidence type="ECO:0000313" key="4">
    <source>
        <dbReference type="Proteomes" id="UP001066276"/>
    </source>
</evidence>
<protein>
    <recommendedName>
        <fullName evidence="2">Myb/SANT-like DNA-binding domain-containing protein</fullName>
    </recommendedName>
</protein>
<sequence>MARVSGEGPLRSLQRSWRNWLLYGPPDKQISTLQKKDIWRAIAKEVRTLGVYHRRSTHCRKRWEDLHCWTKKTAEAQLRLASKRGRVCPSHHDPSDVPHPGGGLSGVGWTLESITAATRGAGNVPPTNAKDQPIPPPAKVKKGPACSTAQKHDPPSKGSSKTASARAKVPAASAKVGKGKKNQGKALQASEPPGEGLVPTIRPDSPATCTAEITAAGTAICIATCTAAETTVSSIIPSGQPSEAAGDGLVSPSSTTTSTCTTGSTGSISAIENRGRHCHLHHHMHCHMSSRCHYICQQQDPQWAAVRGCRRWPGPTT</sequence>
<feature type="domain" description="Myb/SANT-like DNA-binding" evidence="2">
    <location>
        <begin position="30"/>
        <end position="77"/>
    </location>
</feature>
<feature type="region of interest" description="Disordered" evidence="1">
    <location>
        <begin position="119"/>
        <end position="198"/>
    </location>
</feature>
<name>A0AAV7QPI0_PLEWA</name>
<dbReference type="InterPro" id="IPR044822">
    <property type="entry name" value="Myb_DNA-bind_4"/>
</dbReference>
<comment type="caution">
    <text evidence="3">The sequence shown here is derived from an EMBL/GenBank/DDBJ whole genome shotgun (WGS) entry which is preliminary data.</text>
</comment>
<feature type="compositionally biased region" description="Low complexity" evidence="1">
    <location>
        <begin position="251"/>
        <end position="265"/>
    </location>
</feature>
<dbReference type="Pfam" id="PF13837">
    <property type="entry name" value="Myb_DNA-bind_4"/>
    <property type="match status" value="1"/>
</dbReference>
<organism evidence="3 4">
    <name type="scientific">Pleurodeles waltl</name>
    <name type="common">Iberian ribbed newt</name>
    <dbReference type="NCBI Taxonomy" id="8319"/>
    <lineage>
        <taxon>Eukaryota</taxon>
        <taxon>Metazoa</taxon>
        <taxon>Chordata</taxon>
        <taxon>Craniata</taxon>
        <taxon>Vertebrata</taxon>
        <taxon>Euteleostomi</taxon>
        <taxon>Amphibia</taxon>
        <taxon>Batrachia</taxon>
        <taxon>Caudata</taxon>
        <taxon>Salamandroidea</taxon>
        <taxon>Salamandridae</taxon>
        <taxon>Pleurodelinae</taxon>
        <taxon>Pleurodeles</taxon>
    </lineage>
</organism>
<evidence type="ECO:0000256" key="1">
    <source>
        <dbReference type="SAM" id="MobiDB-lite"/>
    </source>
</evidence>
<evidence type="ECO:0000313" key="3">
    <source>
        <dbReference type="EMBL" id="KAJ1142043.1"/>
    </source>
</evidence>